<organism evidence="3 4">
    <name type="scientific">Cryptosporangium minutisporangium</name>
    <dbReference type="NCBI Taxonomy" id="113569"/>
    <lineage>
        <taxon>Bacteria</taxon>
        <taxon>Bacillati</taxon>
        <taxon>Actinomycetota</taxon>
        <taxon>Actinomycetes</taxon>
        <taxon>Cryptosporangiales</taxon>
        <taxon>Cryptosporangiaceae</taxon>
        <taxon>Cryptosporangium</taxon>
    </lineage>
</organism>
<accession>A0ABP6TDH1</accession>
<keyword evidence="4" id="KW-1185">Reference proteome</keyword>
<name>A0ABP6TDH1_9ACTN</name>
<evidence type="ECO:0000256" key="1">
    <source>
        <dbReference type="ARBA" id="ARBA00008791"/>
    </source>
</evidence>
<dbReference type="InterPro" id="IPR006015">
    <property type="entry name" value="Universal_stress_UspA"/>
</dbReference>
<dbReference type="PANTHER" id="PTHR46553:SF3">
    <property type="entry name" value="ADENINE NUCLEOTIDE ALPHA HYDROLASES-LIKE SUPERFAMILY PROTEIN"/>
    <property type="match status" value="1"/>
</dbReference>
<proteinExistence type="inferred from homology"/>
<dbReference type="Pfam" id="PF00582">
    <property type="entry name" value="Usp"/>
    <property type="match status" value="2"/>
</dbReference>
<dbReference type="Proteomes" id="UP001501676">
    <property type="component" value="Unassembled WGS sequence"/>
</dbReference>
<protein>
    <submittedName>
        <fullName evidence="3">Universal stress protein</fullName>
    </submittedName>
</protein>
<dbReference type="EMBL" id="BAAAYN010000108">
    <property type="protein sequence ID" value="GAA3399031.1"/>
    <property type="molecule type" value="Genomic_DNA"/>
</dbReference>
<dbReference type="SUPFAM" id="SSF52402">
    <property type="entry name" value="Adenine nucleotide alpha hydrolases-like"/>
    <property type="match status" value="2"/>
</dbReference>
<dbReference type="CDD" id="cd00293">
    <property type="entry name" value="USP-like"/>
    <property type="match status" value="1"/>
</dbReference>
<evidence type="ECO:0000313" key="3">
    <source>
        <dbReference type="EMBL" id="GAA3399031.1"/>
    </source>
</evidence>
<dbReference type="RefSeq" id="WP_345733956.1">
    <property type="nucleotide sequence ID" value="NZ_BAAAYN010000108.1"/>
</dbReference>
<feature type="domain" description="UspA" evidence="2">
    <location>
        <begin position="7"/>
        <end position="143"/>
    </location>
</feature>
<dbReference type="Gene3D" id="3.40.50.620">
    <property type="entry name" value="HUPs"/>
    <property type="match status" value="2"/>
</dbReference>
<dbReference type="PRINTS" id="PR01438">
    <property type="entry name" value="UNVRSLSTRESS"/>
</dbReference>
<feature type="domain" description="UspA" evidence="2">
    <location>
        <begin position="154"/>
        <end position="291"/>
    </location>
</feature>
<comment type="caution">
    <text evidence="3">The sequence shown here is derived from an EMBL/GenBank/DDBJ whole genome shotgun (WGS) entry which is preliminary data.</text>
</comment>
<reference evidence="4" key="1">
    <citation type="journal article" date="2019" name="Int. J. Syst. Evol. Microbiol.">
        <title>The Global Catalogue of Microorganisms (GCM) 10K type strain sequencing project: providing services to taxonomists for standard genome sequencing and annotation.</title>
        <authorList>
            <consortium name="The Broad Institute Genomics Platform"/>
            <consortium name="The Broad Institute Genome Sequencing Center for Infectious Disease"/>
            <person name="Wu L."/>
            <person name="Ma J."/>
        </authorList>
    </citation>
    <scope>NUCLEOTIDE SEQUENCE [LARGE SCALE GENOMIC DNA]</scope>
    <source>
        <strain evidence="4">JCM 9458</strain>
    </source>
</reference>
<dbReference type="InterPro" id="IPR014729">
    <property type="entry name" value="Rossmann-like_a/b/a_fold"/>
</dbReference>
<evidence type="ECO:0000259" key="2">
    <source>
        <dbReference type="Pfam" id="PF00582"/>
    </source>
</evidence>
<gene>
    <name evidence="3" type="ORF">GCM10020369_84020</name>
</gene>
<comment type="similarity">
    <text evidence="1">Belongs to the universal stress protein A family.</text>
</comment>
<dbReference type="PANTHER" id="PTHR46553">
    <property type="entry name" value="ADENINE NUCLEOTIDE ALPHA HYDROLASES-LIKE SUPERFAMILY PROTEIN"/>
    <property type="match status" value="1"/>
</dbReference>
<evidence type="ECO:0000313" key="4">
    <source>
        <dbReference type="Proteomes" id="UP001501676"/>
    </source>
</evidence>
<sequence length="296" mass="30946">MTSTPVVAVGTDGSEPALIAVDWATEYARRHAASVRVVTGLEIPTPLPAYTAYPLPDLREAVGEDARRTVEAAVARIQQHAPEIEVTGSVVAQPPVPALLEASHHADLLVVGCRGLNEFTNLLLGSVSAAVTAHADCSVAVVRGTRAARTDAPVVVGVDGSDREDATLTAAFEEAAQRKAPLVAVHAWSDVTLVATAGAAVGAWPTWDRLREEAANLVDSTLEPWRAKYPSVRVGTHVVRDRPAAALLELGRTAQLLVVGSHGRGGFAGMRLGSVAGRLVHHADCPVLVVRHAVTA</sequence>
<dbReference type="InterPro" id="IPR006016">
    <property type="entry name" value="UspA"/>
</dbReference>